<organism evidence="1 2">
    <name type="scientific">Passalora fulva</name>
    <name type="common">Tomato leaf mold</name>
    <name type="synonym">Cladosporium fulvum</name>
    <dbReference type="NCBI Taxonomy" id="5499"/>
    <lineage>
        <taxon>Eukaryota</taxon>
        <taxon>Fungi</taxon>
        <taxon>Dikarya</taxon>
        <taxon>Ascomycota</taxon>
        <taxon>Pezizomycotina</taxon>
        <taxon>Dothideomycetes</taxon>
        <taxon>Dothideomycetidae</taxon>
        <taxon>Mycosphaerellales</taxon>
        <taxon>Mycosphaerellaceae</taxon>
        <taxon>Fulvia</taxon>
    </lineage>
</organism>
<accession>A0A9Q8PMV2</accession>
<dbReference type="EMBL" id="CP090175">
    <property type="protein sequence ID" value="UJO25312.1"/>
    <property type="molecule type" value="Genomic_DNA"/>
</dbReference>
<evidence type="ECO:0000313" key="2">
    <source>
        <dbReference type="Proteomes" id="UP000756132"/>
    </source>
</evidence>
<keyword evidence="2" id="KW-1185">Reference proteome</keyword>
<dbReference type="AlphaFoldDB" id="A0A9Q8PMV2"/>
<dbReference type="GeneID" id="71994098"/>
<dbReference type="Proteomes" id="UP000756132">
    <property type="component" value="Chromosome 13"/>
</dbReference>
<name>A0A9Q8PMV2_PASFU</name>
<dbReference type="RefSeq" id="XP_047769678.1">
    <property type="nucleotide sequence ID" value="XM_047913368.1"/>
</dbReference>
<reference evidence="1" key="2">
    <citation type="journal article" date="2022" name="Microb. Genom.">
        <title>A chromosome-scale genome assembly of the tomato pathogen Cladosporium fulvum reveals a compartmentalized genome architecture and the presence of a dispensable chromosome.</title>
        <authorList>
            <person name="Zaccaron A.Z."/>
            <person name="Chen L.H."/>
            <person name="Samaras A."/>
            <person name="Stergiopoulos I."/>
        </authorList>
    </citation>
    <scope>NUCLEOTIDE SEQUENCE</scope>
    <source>
        <strain evidence="1">Race5_Kim</strain>
    </source>
</reference>
<sequence>MISHPRSAFTEQSLHQKIHADRTLSIPDLREITREQLQRTVNVREEFIDAAGMHVARLQDEVQIQDVRAKIDDAEGQVLDAKAQGLDVGSLGEKEVKERLCTLVEQQWNFLEKGKALE</sequence>
<protein>
    <submittedName>
        <fullName evidence="1">Uncharacterized protein</fullName>
    </submittedName>
</protein>
<dbReference type="KEGG" id="ffu:CLAFUR5_14220"/>
<gene>
    <name evidence="1" type="ORF">CLAFUR5_14220</name>
</gene>
<proteinExistence type="predicted"/>
<evidence type="ECO:0000313" key="1">
    <source>
        <dbReference type="EMBL" id="UJO25312.1"/>
    </source>
</evidence>
<reference evidence="1" key="1">
    <citation type="submission" date="2021-12" db="EMBL/GenBank/DDBJ databases">
        <authorList>
            <person name="Zaccaron A."/>
            <person name="Stergiopoulos I."/>
        </authorList>
    </citation>
    <scope>NUCLEOTIDE SEQUENCE</scope>
    <source>
        <strain evidence="1">Race5_Kim</strain>
    </source>
</reference>